<gene>
    <name evidence="1" type="ORF">EZH24_08245</name>
</gene>
<name>A0ABY2TSM0_9SPIR</name>
<dbReference type="EMBL" id="SJDU01000215">
    <property type="protein sequence ID" value="TKZ33908.1"/>
    <property type="molecule type" value="Genomic_DNA"/>
</dbReference>
<evidence type="ECO:0008006" key="3">
    <source>
        <dbReference type="Google" id="ProtNLM"/>
    </source>
</evidence>
<dbReference type="RefSeq" id="WP_137998672.1">
    <property type="nucleotide sequence ID" value="NZ_SJDU01000215.1"/>
</dbReference>
<feature type="non-terminal residue" evidence="1">
    <location>
        <position position="276"/>
    </location>
</feature>
<comment type="caution">
    <text evidence="1">The sequence shown here is derived from an EMBL/GenBank/DDBJ whole genome shotgun (WGS) entry which is preliminary data.</text>
</comment>
<organism evidence="1 2">
    <name type="scientific">Brachyspira catarrhinii</name>
    <dbReference type="NCBI Taxonomy" id="2528966"/>
    <lineage>
        <taxon>Bacteria</taxon>
        <taxon>Pseudomonadati</taxon>
        <taxon>Spirochaetota</taxon>
        <taxon>Spirochaetia</taxon>
        <taxon>Brachyspirales</taxon>
        <taxon>Brachyspiraceae</taxon>
        <taxon>Brachyspira</taxon>
    </lineage>
</organism>
<protein>
    <recommendedName>
        <fullName evidence="3">Transporter</fullName>
    </recommendedName>
</protein>
<evidence type="ECO:0000313" key="1">
    <source>
        <dbReference type="EMBL" id="TKZ33908.1"/>
    </source>
</evidence>
<dbReference type="Proteomes" id="UP000310168">
    <property type="component" value="Unassembled WGS sequence"/>
</dbReference>
<keyword evidence="2" id="KW-1185">Reference proteome</keyword>
<sequence>MKKILNFIIIFVILTINAFGETTVDFRLFTSSYAYNGENTYWEATRTTLTYFENFTEGAFDIKFNDLVSLRVGASIFFPFTFEFPQGIRFFPIVTTQVSNEYISLRIGTMVGGHNLPAPIRDPLMNMTPVVRATPDNTLIAKGPEGYKYNEPFTHGFYEYGASFEWFKGGRGEAYMNWQIQHNAEHRERFDVGIIYALDFIKIFTPYIAIHYWHNGGHEYPFVEGTPAITENYTGAIGINSEYLSILYTASYNIPDRDNNITKFGHGLFLRGIILV</sequence>
<proteinExistence type="predicted"/>
<evidence type="ECO:0000313" key="2">
    <source>
        <dbReference type="Proteomes" id="UP000310168"/>
    </source>
</evidence>
<accession>A0ABY2TSM0</accession>
<reference evidence="1 2" key="1">
    <citation type="journal article" date="2019" name="Anaerobe">
        <title>Brachyspira catarrhinii sp. nov., an anaerobic intestinal spirochaete isolated from vervet monkeys may have been misidentified as Brachyspira aalborgi in previous studies.</title>
        <authorList>
            <person name="Phillips N.D."/>
            <person name="La T."/>
            <person name="Hampson D.J."/>
        </authorList>
    </citation>
    <scope>NUCLEOTIDE SEQUENCE [LARGE SCALE GENOMIC DNA]</scope>
    <source>
        <strain evidence="1 2">Z12</strain>
    </source>
</reference>